<accession>A0A0D2KHF5</accession>
<reference evidence="3 4" key="1">
    <citation type="journal article" date="2013" name="BMC Genomics">
        <title>Reconstruction of the lipid metabolism for the microalga Monoraphidium neglectum from its genome sequence reveals characteristics suitable for biofuel production.</title>
        <authorList>
            <person name="Bogen C."/>
            <person name="Al-Dilaimi A."/>
            <person name="Albersmeier A."/>
            <person name="Wichmann J."/>
            <person name="Grundmann M."/>
            <person name="Rupp O."/>
            <person name="Lauersen K.J."/>
            <person name="Blifernez-Klassen O."/>
            <person name="Kalinowski J."/>
            <person name="Goesmann A."/>
            <person name="Mussgnug J.H."/>
            <person name="Kruse O."/>
        </authorList>
    </citation>
    <scope>NUCLEOTIDE SEQUENCE [LARGE SCALE GENOMIC DNA]</scope>
    <source>
        <strain evidence="3 4">SAG 48.87</strain>
    </source>
</reference>
<sequence>MFTQTRAQAGVRFMRAPPRSSQKEKPLGSEPWFNPEGVTAAKREWLEAQQQAQQQGGGARPQWPQRIFENFYVVVGGRHTAAPVQHGSLSPALTRRPPGPAPPRRPLQGLPPDIEITQIAEQLCELERKRRHREEASAAGGADEKEQYDAGPEPAFEPRVVYSYPEEGAAPAPLSDAELAALCFPHGVVPEKLRRSASCSALDEVVLGRHVDSAEQCFVFRLKAADNFPLYGVCWVVNEMLHRAPSLARSRYKSCRAPFRSCMISAPRCYCLLTHYPFFDLHFR</sequence>
<dbReference type="InterPro" id="IPR051942">
    <property type="entry name" value="DENN_domain_containing_2"/>
</dbReference>
<dbReference type="STRING" id="145388.A0A0D2KHF5"/>
<dbReference type="PANTHER" id="PTHR15288:SF0">
    <property type="entry name" value="UDENN DOMAIN-CONTAINING PROTEIN"/>
    <property type="match status" value="1"/>
</dbReference>
<feature type="compositionally biased region" description="Basic and acidic residues" evidence="1">
    <location>
        <begin position="130"/>
        <end position="148"/>
    </location>
</feature>
<protein>
    <recommendedName>
        <fullName evidence="2">uDENN domain-containing protein</fullName>
    </recommendedName>
</protein>
<dbReference type="OrthoDB" id="6019893at2759"/>
<dbReference type="Gene3D" id="3.30.450.200">
    <property type="match status" value="1"/>
</dbReference>
<name>A0A0D2KHF5_9CHLO</name>
<feature type="domain" description="uDENN" evidence="2">
    <location>
        <begin position="158"/>
        <end position="236"/>
    </location>
</feature>
<dbReference type="Proteomes" id="UP000054498">
    <property type="component" value="Unassembled WGS sequence"/>
</dbReference>
<dbReference type="InterPro" id="IPR005113">
    <property type="entry name" value="uDENN_dom"/>
</dbReference>
<evidence type="ECO:0000259" key="2">
    <source>
        <dbReference type="Pfam" id="PF03456"/>
    </source>
</evidence>
<dbReference type="AlphaFoldDB" id="A0A0D2KHF5"/>
<dbReference type="Pfam" id="PF03456">
    <property type="entry name" value="uDENN"/>
    <property type="match status" value="1"/>
</dbReference>
<evidence type="ECO:0000313" key="3">
    <source>
        <dbReference type="EMBL" id="KIY95188.1"/>
    </source>
</evidence>
<dbReference type="GeneID" id="25730169"/>
<gene>
    <name evidence="3" type="ORF">MNEG_12773</name>
</gene>
<dbReference type="PANTHER" id="PTHR15288">
    <property type="entry name" value="DENN DOMAIN-CONTAINING PROTEIN 2"/>
    <property type="match status" value="1"/>
</dbReference>
<organism evidence="3 4">
    <name type="scientific">Monoraphidium neglectum</name>
    <dbReference type="NCBI Taxonomy" id="145388"/>
    <lineage>
        <taxon>Eukaryota</taxon>
        <taxon>Viridiplantae</taxon>
        <taxon>Chlorophyta</taxon>
        <taxon>core chlorophytes</taxon>
        <taxon>Chlorophyceae</taxon>
        <taxon>CS clade</taxon>
        <taxon>Sphaeropleales</taxon>
        <taxon>Selenastraceae</taxon>
        <taxon>Monoraphidium</taxon>
    </lineage>
</organism>
<evidence type="ECO:0000256" key="1">
    <source>
        <dbReference type="SAM" id="MobiDB-lite"/>
    </source>
</evidence>
<feature type="region of interest" description="Disordered" evidence="1">
    <location>
        <begin position="83"/>
        <end position="111"/>
    </location>
</feature>
<dbReference type="RefSeq" id="XP_013894208.1">
    <property type="nucleotide sequence ID" value="XM_014038754.1"/>
</dbReference>
<evidence type="ECO:0000313" key="4">
    <source>
        <dbReference type="Proteomes" id="UP000054498"/>
    </source>
</evidence>
<feature type="region of interest" description="Disordered" evidence="1">
    <location>
        <begin position="1"/>
        <end position="35"/>
    </location>
</feature>
<dbReference type="EMBL" id="KK103644">
    <property type="protein sequence ID" value="KIY95188.1"/>
    <property type="molecule type" value="Genomic_DNA"/>
</dbReference>
<feature type="non-terminal residue" evidence="3">
    <location>
        <position position="284"/>
    </location>
</feature>
<dbReference type="KEGG" id="mng:MNEG_12773"/>
<keyword evidence="4" id="KW-1185">Reference proteome</keyword>
<proteinExistence type="predicted"/>
<feature type="region of interest" description="Disordered" evidence="1">
    <location>
        <begin position="130"/>
        <end position="152"/>
    </location>
</feature>